<proteinExistence type="predicted"/>
<evidence type="ECO:0000313" key="2">
    <source>
        <dbReference type="EMBL" id="JAI64081.1"/>
    </source>
</evidence>
<dbReference type="EMBL" id="GDRN01069232">
    <property type="protein sequence ID" value="JAI64081.1"/>
    <property type="molecule type" value="Transcribed_RNA"/>
</dbReference>
<dbReference type="GO" id="GO:0003676">
    <property type="term" value="F:nucleic acid binding"/>
    <property type="evidence" value="ECO:0007669"/>
    <property type="project" value="InterPro"/>
</dbReference>
<name>A0A0P4W644_SCYOL</name>
<reference evidence="2" key="1">
    <citation type="submission" date="2015-09" db="EMBL/GenBank/DDBJ databases">
        <title>Scylla olivacea transcriptome.</title>
        <authorList>
            <person name="Ikhwanuddin M."/>
        </authorList>
    </citation>
    <scope>NUCLEOTIDE SEQUENCE</scope>
</reference>
<dbReference type="AlphaFoldDB" id="A0A0P4W644"/>
<dbReference type="Pfam" id="PF03184">
    <property type="entry name" value="DDE_1"/>
    <property type="match status" value="1"/>
</dbReference>
<sequence>MKNIYRFDHKAAEMIDEFGKIIAQENLAVHPHCFKDVDNLPVHYANKRAWITRNIFSIDFTHILCQQHRLDINCKVLLLLDNCSGQPPAEPLIKNNVYAMYFPPNVTSLI</sequence>
<evidence type="ECO:0000259" key="1">
    <source>
        <dbReference type="Pfam" id="PF03184"/>
    </source>
</evidence>
<organism evidence="2">
    <name type="scientific">Scylla olivacea</name>
    <name type="common">Orange mud crab</name>
    <name type="synonym">Cancer olivacea</name>
    <dbReference type="NCBI Taxonomy" id="85551"/>
    <lineage>
        <taxon>Eukaryota</taxon>
        <taxon>Metazoa</taxon>
        <taxon>Ecdysozoa</taxon>
        <taxon>Arthropoda</taxon>
        <taxon>Crustacea</taxon>
        <taxon>Multicrustacea</taxon>
        <taxon>Malacostraca</taxon>
        <taxon>Eumalacostraca</taxon>
        <taxon>Eucarida</taxon>
        <taxon>Decapoda</taxon>
        <taxon>Pleocyemata</taxon>
        <taxon>Brachyura</taxon>
        <taxon>Eubrachyura</taxon>
        <taxon>Portunoidea</taxon>
        <taxon>Portunidae</taxon>
        <taxon>Portuninae</taxon>
        <taxon>Scylla</taxon>
    </lineage>
</organism>
<dbReference type="InterPro" id="IPR004875">
    <property type="entry name" value="DDE_SF_endonuclease_dom"/>
</dbReference>
<accession>A0A0P4W644</accession>
<feature type="domain" description="DDE-1" evidence="1">
    <location>
        <begin position="36"/>
        <end position="109"/>
    </location>
</feature>
<protein>
    <recommendedName>
        <fullName evidence="1">DDE-1 domain-containing protein</fullName>
    </recommendedName>
</protein>